<gene>
    <name evidence="5" type="primary">tsaB</name>
    <name evidence="5" type="ORF">GCM10025791_00530</name>
</gene>
<dbReference type="AlphaFoldDB" id="A0AAV3TWA1"/>
<dbReference type="Gene3D" id="3.30.420.40">
    <property type="match status" value="2"/>
</dbReference>
<reference evidence="6" key="1">
    <citation type="journal article" date="2019" name="Int. J. Syst. Evol. Microbiol.">
        <title>The Global Catalogue of Microorganisms (GCM) 10K type strain sequencing project: providing services to taxonomists for standard genome sequencing and annotation.</title>
        <authorList>
            <consortium name="The Broad Institute Genomics Platform"/>
            <consortium name="The Broad Institute Genome Sequencing Center for Infectious Disease"/>
            <person name="Wu L."/>
            <person name="Ma J."/>
        </authorList>
    </citation>
    <scope>NUCLEOTIDE SEQUENCE [LARGE SCALE GENOMIC DNA]</scope>
    <source>
        <strain evidence="6">JCM 19134</strain>
    </source>
</reference>
<evidence type="ECO:0000256" key="3">
    <source>
        <dbReference type="ARBA" id="ARBA00032446"/>
    </source>
</evidence>
<dbReference type="NCBIfam" id="TIGR03725">
    <property type="entry name" value="T6A_YeaZ"/>
    <property type="match status" value="1"/>
</dbReference>
<organism evidence="5 6">
    <name type="scientific">Halioxenophilus aromaticivorans</name>
    <dbReference type="NCBI Taxonomy" id="1306992"/>
    <lineage>
        <taxon>Bacteria</taxon>
        <taxon>Pseudomonadati</taxon>
        <taxon>Pseudomonadota</taxon>
        <taxon>Gammaproteobacteria</taxon>
        <taxon>Alteromonadales</taxon>
        <taxon>Alteromonadaceae</taxon>
        <taxon>Halioxenophilus</taxon>
    </lineage>
</organism>
<evidence type="ECO:0000259" key="4">
    <source>
        <dbReference type="Pfam" id="PF00814"/>
    </source>
</evidence>
<evidence type="ECO:0000313" key="5">
    <source>
        <dbReference type="EMBL" id="GAA4928787.1"/>
    </source>
</evidence>
<evidence type="ECO:0000256" key="2">
    <source>
        <dbReference type="ARBA" id="ARBA00019012"/>
    </source>
</evidence>
<dbReference type="EMBL" id="BAABLX010000001">
    <property type="protein sequence ID" value="GAA4928787.1"/>
    <property type="molecule type" value="Genomic_DNA"/>
</dbReference>
<comment type="similarity">
    <text evidence="1">Belongs to the KAE1 / TsaD family. TsaB subfamily.</text>
</comment>
<dbReference type="GO" id="GO:0005829">
    <property type="term" value="C:cytosol"/>
    <property type="evidence" value="ECO:0007669"/>
    <property type="project" value="TreeGrafter"/>
</dbReference>
<dbReference type="InterPro" id="IPR022496">
    <property type="entry name" value="T6A_TsaB"/>
</dbReference>
<dbReference type="PANTHER" id="PTHR11735:SF11">
    <property type="entry name" value="TRNA THREONYLCARBAMOYLADENOSINE BIOSYNTHESIS PROTEIN TSAB"/>
    <property type="match status" value="1"/>
</dbReference>
<dbReference type="GO" id="GO:0002949">
    <property type="term" value="P:tRNA threonylcarbamoyladenosine modification"/>
    <property type="evidence" value="ECO:0007669"/>
    <property type="project" value="InterPro"/>
</dbReference>
<dbReference type="CDD" id="cd24032">
    <property type="entry name" value="ASKHA_NBD_TsaB"/>
    <property type="match status" value="1"/>
</dbReference>
<dbReference type="RefSeq" id="WP_345415231.1">
    <property type="nucleotide sequence ID" value="NZ_AP031496.1"/>
</dbReference>
<evidence type="ECO:0000256" key="1">
    <source>
        <dbReference type="ARBA" id="ARBA00010493"/>
    </source>
</evidence>
<dbReference type="Pfam" id="PF00814">
    <property type="entry name" value="TsaD"/>
    <property type="match status" value="1"/>
</dbReference>
<feature type="domain" description="Gcp-like" evidence="4">
    <location>
        <begin position="33"/>
        <end position="134"/>
    </location>
</feature>
<protein>
    <recommendedName>
        <fullName evidence="2">tRNA threonylcarbamoyladenosine biosynthesis protein TsaB</fullName>
    </recommendedName>
    <alternativeName>
        <fullName evidence="3">t(6)A37 threonylcarbamoyladenosine biosynthesis protein TsaB</fullName>
    </alternativeName>
</protein>
<name>A0AAV3TWA1_9ALTE</name>
<dbReference type="InterPro" id="IPR043129">
    <property type="entry name" value="ATPase_NBD"/>
</dbReference>
<accession>A0AAV3TWA1</accession>
<proteinExistence type="inferred from homology"/>
<dbReference type="Proteomes" id="UP001409585">
    <property type="component" value="Unassembled WGS sequence"/>
</dbReference>
<dbReference type="PANTHER" id="PTHR11735">
    <property type="entry name" value="TRNA N6-ADENOSINE THREONYLCARBAMOYLTRANSFERASE"/>
    <property type="match status" value="1"/>
</dbReference>
<sequence>MAILLSLESSAEFCSASLTVYGDTQLKLHKQPRQHAQLLLPMVDELLQEASIGLPSVDAIAFSRGPGSFTGIRICMSVVQGLAFGQNTPVIPVSTLQALAVAAVNQGHAVQGQDVLAAFDARMDEVYIARYRVGPGLPELVGTEQVLPVGCIDDAWFDDNTVAVGSGWAVPELSGRSVAEVSGLAITAADIDAVAQQAFERGGTVAVEDATPVYLRNEITWKKRESIRRRDASV</sequence>
<dbReference type="InterPro" id="IPR000905">
    <property type="entry name" value="Gcp-like_dom"/>
</dbReference>
<comment type="caution">
    <text evidence="5">The sequence shown here is derived from an EMBL/GenBank/DDBJ whole genome shotgun (WGS) entry which is preliminary data.</text>
</comment>
<dbReference type="SUPFAM" id="SSF53067">
    <property type="entry name" value="Actin-like ATPase domain"/>
    <property type="match status" value="2"/>
</dbReference>
<evidence type="ECO:0000313" key="6">
    <source>
        <dbReference type="Proteomes" id="UP001409585"/>
    </source>
</evidence>
<keyword evidence="6" id="KW-1185">Reference proteome</keyword>